<keyword evidence="3 7" id="KW-0686">Riboflavin biosynthesis</keyword>
<dbReference type="CDD" id="cd09209">
    <property type="entry name" value="Lumazine_synthase-I"/>
    <property type="match status" value="1"/>
</dbReference>
<name>A0AAN9N8J0_PHACN</name>
<comment type="catalytic activity">
    <reaction evidence="5 7">
        <text>(2S)-2-hydroxy-3-oxobutyl phosphate + 5-amino-6-(D-ribitylamino)uracil = 6,7-dimethyl-8-(1-D-ribityl)lumazine + phosphate + 2 H2O + H(+)</text>
        <dbReference type="Rhea" id="RHEA:26152"/>
        <dbReference type="ChEBI" id="CHEBI:15377"/>
        <dbReference type="ChEBI" id="CHEBI:15378"/>
        <dbReference type="ChEBI" id="CHEBI:15934"/>
        <dbReference type="ChEBI" id="CHEBI:43474"/>
        <dbReference type="ChEBI" id="CHEBI:58201"/>
        <dbReference type="ChEBI" id="CHEBI:58830"/>
        <dbReference type="EC" id="2.5.1.78"/>
    </reaction>
</comment>
<keyword evidence="9" id="KW-1185">Reference proteome</keyword>
<organism evidence="8 9">
    <name type="scientific">Phaseolus coccineus</name>
    <name type="common">Scarlet runner bean</name>
    <name type="synonym">Phaseolus multiflorus</name>
    <dbReference type="NCBI Taxonomy" id="3886"/>
    <lineage>
        <taxon>Eukaryota</taxon>
        <taxon>Viridiplantae</taxon>
        <taxon>Streptophyta</taxon>
        <taxon>Embryophyta</taxon>
        <taxon>Tracheophyta</taxon>
        <taxon>Spermatophyta</taxon>
        <taxon>Magnoliopsida</taxon>
        <taxon>eudicotyledons</taxon>
        <taxon>Gunneridae</taxon>
        <taxon>Pentapetalae</taxon>
        <taxon>rosids</taxon>
        <taxon>fabids</taxon>
        <taxon>Fabales</taxon>
        <taxon>Fabaceae</taxon>
        <taxon>Papilionoideae</taxon>
        <taxon>50 kb inversion clade</taxon>
        <taxon>NPAAA clade</taxon>
        <taxon>indigoferoid/millettioid clade</taxon>
        <taxon>Phaseoleae</taxon>
        <taxon>Phaseolus</taxon>
    </lineage>
</organism>
<evidence type="ECO:0000256" key="7">
    <source>
        <dbReference type="RuleBase" id="RU003795"/>
    </source>
</evidence>
<accession>A0AAN9N8J0</accession>
<dbReference type="NCBIfam" id="TIGR00114">
    <property type="entry name" value="lumazine-synth"/>
    <property type="match status" value="1"/>
</dbReference>
<comment type="caution">
    <text evidence="8">The sequence shown here is derived from an EMBL/GenBank/DDBJ whole genome shotgun (WGS) entry which is preliminary data.</text>
</comment>
<evidence type="ECO:0000256" key="4">
    <source>
        <dbReference type="ARBA" id="ARBA00022679"/>
    </source>
</evidence>
<protein>
    <recommendedName>
        <fullName evidence="7">6,7-dimethyl-8-ribityllumazine synthase</fullName>
        <shortName evidence="7">DMRL synthase</shortName>
        <ecNumber evidence="7">2.5.1.78</ecNumber>
    </recommendedName>
</protein>
<comment type="subunit">
    <text evidence="6">Oligomer forming an icosahedral capsid.</text>
</comment>
<dbReference type="InterPro" id="IPR002180">
    <property type="entry name" value="LS/RS"/>
</dbReference>
<dbReference type="PANTHER" id="PTHR21058:SF0">
    <property type="entry name" value="6,7-DIMETHYL-8-RIBITYLLUMAZINE SYNTHASE"/>
    <property type="match status" value="1"/>
</dbReference>
<dbReference type="FunFam" id="3.40.50.960:FF:000001">
    <property type="entry name" value="6,7-dimethyl-8-ribityllumazine synthase"/>
    <property type="match status" value="1"/>
</dbReference>
<dbReference type="InterPro" id="IPR034964">
    <property type="entry name" value="LS"/>
</dbReference>
<dbReference type="Pfam" id="PF00885">
    <property type="entry name" value="DMRL_synthase"/>
    <property type="match status" value="1"/>
</dbReference>
<dbReference type="Gene3D" id="3.40.50.960">
    <property type="entry name" value="Lumazine/riboflavin synthase"/>
    <property type="match status" value="1"/>
</dbReference>
<dbReference type="EMBL" id="JAYMYR010000004">
    <property type="protein sequence ID" value="KAK7368610.1"/>
    <property type="molecule type" value="Genomic_DNA"/>
</dbReference>
<dbReference type="InterPro" id="IPR036467">
    <property type="entry name" value="LS/RS_sf"/>
</dbReference>
<dbReference type="GO" id="GO:0009231">
    <property type="term" value="P:riboflavin biosynthetic process"/>
    <property type="evidence" value="ECO:0007669"/>
    <property type="project" value="UniProtKB-KW"/>
</dbReference>
<reference evidence="8 9" key="1">
    <citation type="submission" date="2024-01" db="EMBL/GenBank/DDBJ databases">
        <title>The genomes of 5 underutilized Papilionoideae crops provide insights into root nodulation and disease resistanc.</title>
        <authorList>
            <person name="Jiang F."/>
        </authorList>
    </citation>
    <scope>NUCLEOTIDE SEQUENCE [LARGE SCALE GENOMIC DNA]</scope>
    <source>
        <strain evidence="8">JINMINGXINNONG_FW02</strain>
        <tissue evidence="8">Leaves</tissue>
    </source>
</reference>
<dbReference type="Proteomes" id="UP001374584">
    <property type="component" value="Unassembled WGS sequence"/>
</dbReference>
<dbReference type="GO" id="GO:0009349">
    <property type="term" value="C:riboflavin synthase complex"/>
    <property type="evidence" value="ECO:0007669"/>
    <property type="project" value="UniProtKB-UniRule"/>
</dbReference>
<dbReference type="AlphaFoldDB" id="A0AAN9N8J0"/>
<evidence type="ECO:0000256" key="3">
    <source>
        <dbReference type="ARBA" id="ARBA00022619"/>
    </source>
</evidence>
<evidence type="ECO:0000313" key="9">
    <source>
        <dbReference type="Proteomes" id="UP001374584"/>
    </source>
</evidence>
<dbReference type="PANTHER" id="PTHR21058">
    <property type="entry name" value="6,7-DIMETHYL-8-RIBITYLLUMAZINE SYNTHASE DMRL SYNTHASE LUMAZINE SYNTHASE"/>
    <property type="match status" value="1"/>
</dbReference>
<dbReference type="EC" id="2.5.1.78" evidence="7"/>
<evidence type="ECO:0000256" key="1">
    <source>
        <dbReference type="ARBA" id="ARBA00004917"/>
    </source>
</evidence>
<evidence type="ECO:0000256" key="5">
    <source>
        <dbReference type="ARBA" id="ARBA00048785"/>
    </source>
</evidence>
<dbReference type="GO" id="GO:0000906">
    <property type="term" value="F:6,7-dimethyl-8-ribityllumazine synthase activity"/>
    <property type="evidence" value="ECO:0007669"/>
    <property type="project" value="UniProtKB-EC"/>
</dbReference>
<evidence type="ECO:0000256" key="6">
    <source>
        <dbReference type="ARBA" id="ARBA00063688"/>
    </source>
</evidence>
<evidence type="ECO:0000256" key="2">
    <source>
        <dbReference type="ARBA" id="ARBA00007424"/>
    </source>
</evidence>
<evidence type="ECO:0000313" key="8">
    <source>
        <dbReference type="EMBL" id="KAK7368610.1"/>
    </source>
</evidence>
<comment type="similarity">
    <text evidence="2 7">Belongs to the DMRL synthase family.</text>
</comment>
<dbReference type="SUPFAM" id="SSF52121">
    <property type="entry name" value="Lumazine synthase"/>
    <property type="match status" value="1"/>
</dbReference>
<gene>
    <name evidence="8" type="ORF">VNO80_10638</name>
</gene>
<comment type="pathway">
    <text evidence="1 7">Cofactor biosynthesis; riboflavin biosynthesis; riboflavin from 2-hydroxy-3-oxobutyl phosphate and 5-amino-6-(D-ribitylamino)uracil: step 1/2.</text>
</comment>
<dbReference type="HAMAP" id="MF_00178">
    <property type="entry name" value="Lumazine_synth"/>
    <property type="match status" value="1"/>
</dbReference>
<proteinExistence type="inferred from homology"/>
<keyword evidence="4 7" id="KW-0808">Transferase</keyword>
<comment type="function">
    <text evidence="7">Catalyzes the formation of 6,7-dimethyl-8-ribityllumazine by condensation of 5-amino-6-(D-ribitylamino)uracil with 3,4-dihydroxy-2-butanone 4-phosphate. This is the penultimate step in the biosynthesis of riboflavin.</text>
</comment>
<sequence length="237" mass="25104">MASFVSIDCILPIRFVRGQDGSSATTSILHLHNAPKTLCPLSFSFSLRGCIPNPFYHFASEIKPRVAVQSKGGSSLTRTDAVRNLTGSVTRTSGLRFAVVVARFNEIITKQLLEGALGTFKNYSVQDEDIDVVWVPGSFEIGVVAARLGNSGKYHAILCIGAVIRGDTTHYDAVANSAASGVLSASLNSGVPCIFGVLTCDNMDQALNRAGGKSGNKGAETALTAIEMASLFEHHLK</sequence>